<keyword evidence="5" id="KW-1185">Reference proteome</keyword>
<keyword evidence="2" id="KW-1133">Transmembrane helix</keyword>
<dbReference type="PANTHER" id="PTHR38690">
    <property type="entry name" value="PROTEASE-RELATED"/>
    <property type="match status" value="1"/>
</dbReference>
<feature type="transmembrane region" description="Helical" evidence="2">
    <location>
        <begin position="16"/>
        <end position="41"/>
    </location>
</feature>
<reference evidence="5" key="1">
    <citation type="submission" date="2015-08" db="EMBL/GenBank/DDBJ databases">
        <authorList>
            <person name="Kim K.M."/>
        </authorList>
    </citation>
    <scope>NUCLEOTIDE SEQUENCE [LARGE SCALE GENOMIC DNA]</scope>
    <source>
        <strain evidence="5">KCTC 23892</strain>
    </source>
</reference>
<keyword evidence="2" id="KW-0812">Transmembrane</keyword>
<feature type="compositionally biased region" description="Basic and acidic residues" evidence="1">
    <location>
        <begin position="1242"/>
        <end position="1264"/>
    </location>
</feature>
<feature type="domain" description="YhdP central" evidence="3">
    <location>
        <begin position="8"/>
        <end position="1238"/>
    </location>
</feature>
<gene>
    <name evidence="4" type="ORF">KS2013_1804</name>
</gene>
<accession>A0A1B3BCM8</accession>
<dbReference type="NCBIfam" id="TIGR02099">
    <property type="entry name" value="YhdP family protein"/>
    <property type="match status" value="1"/>
</dbReference>
<dbReference type="InterPro" id="IPR011836">
    <property type="entry name" value="YhdP"/>
</dbReference>
<sequence>MAKSFVRFLRKTLTKLLWLMSVLVIIFVVLLSLAKLTLPYWTEDKARMIALAEAEFGGQFDYQSLDVDWTKFKPSIFMEDVQWSSDDGDVSLGSSKSLIVLNFWESLFKGYLVTEKVELNTVTLDIAINESAASNDFSPNVELFLKRYPEIINQESIAIDNVSINFRKNDQSKKVQVSQLNFIRRDQQRQLTLDFQSEFASQGKVIVESDGKPFADDNPIDIYGLLRDFDLVNSSQFFNLPQGIPVELADTEFWLSYEGDFPVSGKLLFKADSTDSKVAKLDAEINYIHEGRYTIFSSDKFHVVERQESGDLKRYNSYFKVVRDKVDEDTTVWRFEAQNTPIGYFSSLSIPFMPQDIRQHLIDLKPEGDLVSLDLETLQKNKELVPINGRAKVDSFSVQSTANSPGVMLKSLFVNKLDDGWTVRASTEDSNIKWPGVFKNNIPVDTLSLDAWISFKESPFIKVNSFALDNPDTEVFASGKIEIVDGDPDMSIYAEARNVNIAALETYWPRNEMDEEVLSFLDQSLISGQVDFGKLTWRGNIENFPYENNDGQFDIQAKVSDSQFNFDKDWPQLENLSADVHFLNNKLMINATSGSVLGNDIGNVEGVIESIFTENSVLKMDIENQVAYQPYRDLFFESPIHQWLGDDLIDLKFSGKLDHKLSVSIPLSEDDDNTRLTGNISFNGQSIQLDGYNFALDSLTGSLHYTERGAYSKNLKGEIWKSPVTLDITVDEYTESDDLVNINAESMFNLARAVEFHNIQAPLKIEGESPVTLHYRKDVGGSASLILRSDLKGTLIEGPSWLSKSKSAAASFLATLFQTEGRIQSRTIYRDTVSAQLNFSQSNPEDINGVIALGELATNSIQVPPQGVAIQGFFPEIHSYEWINSLQMKKEGDFFWPKWIDHIAVRTDLFTVAGQSLHEVSLTDSLLDDESVRFNVSAKEGNGSLTLFTDGRKHVVVDSLDIELQPFSSLSESELDLQKDALDKWQLECFSCKINGIDTGKLTLVSTKEGDAVVLKGDSQIKGQLAAYLEGRWQDDQSAVNIRFTTQDTGALLKRWGYGDGLKETEATGSIALSWPGGFHDISLETLNGNISLDTGPGAVKELSDRQARVFSLFSLQSVRRRLSLDFSDLFEDGFFYDTMRGVFTIKNGVVHSDDVFINGTAADVEVKGSIDLVEQTVDQNVTVVPKLGSSLPVLAGWAIEPTTGLIMLLVNKIFEPVIDVVVSIEYKVTGDLANPEVVELSKKSKEVTVPESELKTEQERQEPTDAEPESDEEKLPSEQETAEDINDE</sequence>
<evidence type="ECO:0000256" key="2">
    <source>
        <dbReference type="SAM" id="Phobius"/>
    </source>
</evidence>
<evidence type="ECO:0000313" key="5">
    <source>
        <dbReference type="Proteomes" id="UP000094147"/>
    </source>
</evidence>
<evidence type="ECO:0000313" key="4">
    <source>
        <dbReference type="EMBL" id="AOE50513.1"/>
    </source>
</evidence>
<feature type="region of interest" description="Disordered" evidence="1">
    <location>
        <begin position="1242"/>
        <end position="1289"/>
    </location>
</feature>
<keyword evidence="2" id="KW-0472">Membrane</keyword>
<dbReference type="PANTHER" id="PTHR38690:SF1">
    <property type="entry name" value="PROTEASE"/>
    <property type="match status" value="1"/>
</dbReference>
<dbReference type="STRING" id="1144748.KS2013_1804"/>
<dbReference type="RefSeq" id="WP_068992811.1">
    <property type="nucleotide sequence ID" value="NZ_CP012418.1"/>
</dbReference>
<protein>
    <submittedName>
        <fullName evidence="4">Putative membrane protein</fullName>
    </submittedName>
</protein>
<dbReference type="EMBL" id="CP012418">
    <property type="protein sequence ID" value="AOE50513.1"/>
    <property type="molecule type" value="Genomic_DNA"/>
</dbReference>
<organism evidence="4 5">
    <name type="scientific">Kangiella sediminilitoris</name>
    <dbReference type="NCBI Taxonomy" id="1144748"/>
    <lineage>
        <taxon>Bacteria</taxon>
        <taxon>Pseudomonadati</taxon>
        <taxon>Pseudomonadota</taxon>
        <taxon>Gammaproteobacteria</taxon>
        <taxon>Kangiellales</taxon>
        <taxon>Kangiellaceae</taxon>
        <taxon>Kangiella</taxon>
    </lineage>
</organism>
<evidence type="ECO:0000256" key="1">
    <source>
        <dbReference type="SAM" id="MobiDB-lite"/>
    </source>
</evidence>
<dbReference type="InterPro" id="IPR025263">
    <property type="entry name" value="YhdP_central"/>
</dbReference>
<evidence type="ECO:0000259" key="3">
    <source>
        <dbReference type="Pfam" id="PF13116"/>
    </source>
</evidence>
<dbReference type="OrthoDB" id="9762238at2"/>
<name>A0A1B3BCM8_9GAMM</name>
<dbReference type="Proteomes" id="UP000094147">
    <property type="component" value="Chromosome"/>
</dbReference>
<proteinExistence type="predicted"/>
<dbReference type="KEGG" id="ksd:KS2013_1804"/>
<dbReference type="Pfam" id="PF13116">
    <property type="entry name" value="YhdP"/>
    <property type="match status" value="1"/>
</dbReference>